<keyword evidence="3" id="KW-0812">Transmembrane</keyword>
<evidence type="ECO:0000256" key="2">
    <source>
        <dbReference type="ARBA" id="ARBA00022801"/>
    </source>
</evidence>
<dbReference type="InterPro" id="IPR002410">
    <property type="entry name" value="Peptidase_S33"/>
</dbReference>
<dbReference type="SUPFAM" id="SSF53474">
    <property type="entry name" value="alpha/beta-Hydrolases"/>
    <property type="match status" value="1"/>
</dbReference>
<dbReference type="PANTHER" id="PTHR43329">
    <property type="entry name" value="EPOXIDE HYDROLASE"/>
    <property type="match status" value="1"/>
</dbReference>
<dbReference type="AlphaFoldDB" id="A0A3S2TTH7"/>
<dbReference type="InterPro" id="IPR029058">
    <property type="entry name" value="AB_hydrolase_fold"/>
</dbReference>
<comment type="similarity">
    <text evidence="1">Belongs to the peptidase S33 family.</text>
</comment>
<gene>
    <name evidence="5" type="ORF">EM808_14365</name>
</gene>
<protein>
    <submittedName>
        <fullName evidence="5">Alpha/beta hydrolase</fullName>
    </submittedName>
</protein>
<dbReference type="InterPro" id="IPR000073">
    <property type="entry name" value="AB_hydrolase_1"/>
</dbReference>
<sequence>MPKINFITILDMFLLLLFILLLFRWILANSIRRKHRIHSQHGIDQEVIMEIGGIQQYLYIRGQNSSNPIILFLHGGPGTPMTPVLHKYQYGWEYDYTVVNWDQRNTGRTYFLNKKKADTIIASLTADQVVEDIHEIVLYLSKRFNQDRIIIMGHSWGTTIGSLFVQRYPELTKAYIGISQIVQLNDGAALMAAEIRKKALVQGANKDAEILERLQKGLHDSLKATEAAVVKMYKIAKNYISYMSDSFAFLKAGAVSPYFSLRHLSYFLRKEKLQAPLSEYAIKHDIREQSSSYSVPVIYIVGQYDLHFKYLFEQYYPLIKAPYKNMISIANAGHNVMMDKPDQFSQALQKGLREMNKVTLMEH</sequence>
<feature type="transmembrane region" description="Helical" evidence="3">
    <location>
        <begin position="6"/>
        <end position="27"/>
    </location>
</feature>
<comment type="caution">
    <text evidence="5">The sequence shown here is derived from an EMBL/GenBank/DDBJ whole genome shotgun (WGS) entry which is preliminary data.</text>
</comment>
<dbReference type="GO" id="GO:0006508">
    <property type="term" value="P:proteolysis"/>
    <property type="evidence" value="ECO:0007669"/>
    <property type="project" value="InterPro"/>
</dbReference>
<keyword evidence="3" id="KW-0472">Membrane</keyword>
<dbReference type="RefSeq" id="WP_127738891.1">
    <property type="nucleotide sequence ID" value="NZ_CAJCKN010000004.1"/>
</dbReference>
<evidence type="ECO:0000256" key="1">
    <source>
        <dbReference type="ARBA" id="ARBA00010088"/>
    </source>
</evidence>
<keyword evidence="3" id="KW-1133">Transmembrane helix</keyword>
<keyword evidence="6" id="KW-1185">Reference proteome</keyword>
<dbReference type="GO" id="GO:0004177">
    <property type="term" value="F:aminopeptidase activity"/>
    <property type="evidence" value="ECO:0007669"/>
    <property type="project" value="UniProtKB-EC"/>
</dbReference>
<dbReference type="Proteomes" id="UP000288024">
    <property type="component" value="Unassembled WGS sequence"/>
</dbReference>
<dbReference type="Gene3D" id="3.40.50.1820">
    <property type="entry name" value="alpha/beta hydrolase"/>
    <property type="match status" value="1"/>
</dbReference>
<keyword evidence="2 5" id="KW-0378">Hydrolase</keyword>
<feature type="domain" description="AB hydrolase-1" evidence="4">
    <location>
        <begin position="68"/>
        <end position="341"/>
    </location>
</feature>
<organism evidence="5 6">
    <name type="scientific">Niallia taxi</name>
    <dbReference type="NCBI Taxonomy" id="2499688"/>
    <lineage>
        <taxon>Bacteria</taxon>
        <taxon>Bacillati</taxon>
        <taxon>Bacillota</taxon>
        <taxon>Bacilli</taxon>
        <taxon>Bacillales</taxon>
        <taxon>Bacillaceae</taxon>
        <taxon>Niallia</taxon>
    </lineage>
</organism>
<evidence type="ECO:0000259" key="4">
    <source>
        <dbReference type="Pfam" id="PF00561"/>
    </source>
</evidence>
<dbReference type="EMBL" id="RZTZ01000005">
    <property type="protein sequence ID" value="RVT61435.1"/>
    <property type="molecule type" value="Genomic_DNA"/>
</dbReference>
<dbReference type="Pfam" id="PF00561">
    <property type="entry name" value="Abhydrolase_1"/>
    <property type="match status" value="1"/>
</dbReference>
<evidence type="ECO:0000313" key="5">
    <source>
        <dbReference type="EMBL" id="RVT61435.1"/>
    </source>
</evidence>
<evidence type="ECO:0000313" key="6">
    <source>
        <dbReference type="Proteomes" id="UP000288024"/>
    </source>
</evidence>
<dbReference type="PRINTS" id="PR00793">
    <property type="entry name" value="PROAMNOPTASE"/>
</dbReference>
<evidence type="ECO:0000256" key="3">
    <source>
        <dbReference type="SAM" id="Phobius"/>
    </source>
</evidence>
<proteinExistence type="inferred from homology"/>
<name>A0A3S2TTH7_9BACI</name>
<accession>A0A3S2TTH7</accession>
<reference evidence="5 6" key="1">
    <citation type="submission" date="2019-01" db="EMBL/GenBank/DDBJ databases">
        <title>Bacillus sp. M5HDSG1-1, whole genome shotgun sequence.</title>
        <authorList>
            <person name="Tuo L."/>
        </authorList>
    </citation>
    <scope>NUCLEOTIDE SEQUENCE [LARGE SCALE GENOMIC DNA]</scope>
    <source>
        <strain evidence="5 6">M5HDSG1-1</strain>
    </source>
</reference>